<sequence>MTQQPQAKYRHDYRAPEYLISDIDLTFDLDAAKTVVTAESKVSPPRGCV</sequence>
<organism evidence="1 2">
    <name type="scientific">Klebsiella pneumoniae</name>
    <dbReference type="NCBI Taxonomy" id="573"/>
    <lineage>
        <taxon>Bacteria</taxon>
        <taxon>Pseudomonadati</taxon>
        <taxon>Pseudomonadota</taxon>
        <taxon>Gammaproteobacteria</taxon>
        <taxon>Enterobacterales</taxon>
        <taxon>Enterobacteriaceae</taxon>
        <taxon>Klebsiella/Raoultella group</taxon>
        <taxon>Klebsiella</taxon>
        <taxon>Klebsiella pneumoniae complex</taxon>
    </lineage>
</organism>
<dbReference type="AlphaFoldDB" id="A0A378F8L9"/>
<keyword evidence="1" id="KW-0645">Protease</keyword>
<evidence type="ECO:0000313" key="2">
    <source>
        <dbReference type="Proteomes" id="UP000255167"/>
    </source>
</evidence>
<dbReference type="EC" id="3.4.11.2" evidence="1"/>
<protein>
    <submittedName>
        <fullName evidence="1">Membrane alanine aminopeptidase N</fullName>
        <ecNumber evidence="1">3.4.11.2</ecNumber>
    </submittedName>
</protein>
<proteinExistence type="predicted"/>
<keyword evidence="1" id="KW-0031">Aminopeptidase</keyword>
<evidence type="ECO:0000313" key="1">
    <source>
        <dbReference type="EMBL" id="STW40090.1"/>
    </source>
</evidence>
<reference evidence="1 2" key="1">
    <citation type="submission" date="2018-06" db="EMBL/GenBank/DDBJ databases">
        <authorList>
            <consortium name="Pathogen Informatics"/>
            <person name="Doyle S."/>
        </authorList>
    </citation>
    <scope>NUCLEOTIDE SEQUENCE [LARGE SCALE GENOMIC DNA]</scope>
    <source>
        <strain evidence="1 2">NCTC9617</strain>
    </source>
</reference>
<gene>
    <name evidence="1" type="primary">pepN_2</name>
    <name evidence="1" type="ORF">NCTC9617_01625</name>
</gene>
<dbReference type="GO" id="GO:0016285">
    <property type="term" value="F:alanyl aminopeptidase activity"/>
    <property type="evidence" value="ECO:0007669"/>
    <property type="project" value="UniProtKB-EC"/>
</dbReference>
<name>A0A378F8L9_KLEPN</name>
<dbReference type="EMBL" id="UGNC01000004">
    <property type="protein sequence ID" value="STW40090.1"/>
    <property type="molecule type" value="Genomic_DNA"/>
</dbReference>
<keyword evidence="1" id="KW-0378">Hydrolase</keyword>
<accession>A0A378F8L9</accession>
<dbReference type="Proteomes" id="UP000255167">
    <property type="component" value="Unassembled WGS sequence"/>
</dbReference>